<dbReference type="Proteomes" id="UP000198919">
    <property type="component" value="Unassembled WGS sequence"/>
</dbReference>
<evidence type="ECO:0000313" key="3">
    <source>
        <dbReference type="Proteomes" id="UP000198919"/>
    </source>
</evidence>
<evidence type="ECO:0000313" key="1">
    <source>
        <dbReference type="EMBL" id="PHM37990.1"/>
    </source>
</evidence>
<proteinExistence type="predicted"/>
<sequence>MNTNRDDINKAAGKILLGFKRINRFVDNYLPYLSEKDKKAIKDQINLLNDKLKS</sequence>
<keyword evidence="4" id="KW-1185">Reference proteome</keyword>
<protein>
    <submittedName>
        <fullName evidence="2">Uncharacterized protein</fullName>
    </submittedName>
</protein>
<evidence type="ECO:0000313" key="2">
    <source>
        <dbReference type="EMBL" id="SFJ86114.1"/>
    </source>
</evidence>
<dbReference type="EMBL" id="FORG01000018">
    <property type="protein sequence ID" value="SFJ86114.1"/>
    <property type="molecule type" value="Genomic_DNA"/>
</dbReference>
<reference evidence="2" key="2">
    <citation type="submission" date="2016-10" db="EMBL/GenBank/DDBJ databases">
        <authorList>
            <person name="de Groot N.N."/>
        </authorList>
    </citation>
    <scope>NUCLEOTIDE SEQUENCE [LARGE SCALE GENOMIC DNA]</scope>
    <source>
        <strain evidence="2">DSM 17908</strain>
    </source>
</reference>
<reference evidence="1 4" key="3">
    <citation type="journal article" date="2017" name="Nat. Microbiol.">
        <title>Natural product diversity associated with the nematode symbionts Photorhabdus and Xenorhabdus.</title>
        <authorList>
            <person name="Tobias N.J."/>
            <person name="Wolff H."/>
            <person name="Djahanschiri B."/>
            <person name="Grundmann F."/>
            <person name="Kronenwerth M."/>
            <person name="Shi Y.M."/>
            <person name="Simonyi S."/>
            <person name="Grun P."/>
            <person name="Shapiro-Ilan D."/>
            <person name="Pidot S.J."/>
            <person name="Stinear T.P."/>
            <person name="Ebersberger I."/>
            <person name="Bode H.B."/>
        </authorList>
    </citation>
    <scope>NUCLEOTIDE SEQUENCE [LARGE SCALE GENOMIC DNA]</scope>
    <source>
        <strain evidence="1 4">DSM 17908</strain>
    </source>
</reference>
<reference evidence="3" key="1">
    <citation type="submission" date="2016-10" db="EMBL/GenBank/DDBJ databases">
        <authorList>
            <person name="Varghese N."/>
            <person name="Submissions S."/>
        </authorList>
    </citation>
    <scope>NUCLEOTIDE SEQUENCE [LARGE SCALE GENOMIC DNA]</scope>
    <source>
        <strain evidence="3">DSM 17908</strain>
    </source>
</reference>
<gene>
    <name evidence="2" type="ORF">SAMN05421680_11825</name>
    <name evidence="1" type="ORF">Xmau_03672</name>
</gene>
<dbReference type="EMBL" id="NITY01000018">
    <property type="protein sequence ID" value="PHM37990.1"/>
    <property type="molecule type" value="Genomic_DNA"/>
</dbReference>
<name>A0A1I3URZ6_9GAMM</name>
<dbReference type="AlphaFoldDB" id="A0A1I3URZ6"/>
<organism evidence="2 3">
    <name type="scientific">Xenorhabdus mauleonii</name>
    <dbReference type="NCBI Taxonomy" id="351675"/>
    <lineage>
        <taxon>Bacteria</taxon>
        <taxon>Pseudomonadati</taxon>
        <taxon>Pseudomonadota</taxon>
        <taxon>Gammaproteobacteria</taxon>
        <taxon>Enterobacterales</taxon>
        <taxon>Morganellaceae</taxon>
        <taxon>Xenorhabdus</taxon>
    </lineage>
</organism>
<accession>A0A1I3URZ6</accession>
<evidence type="ECO:0000313" key="4">
    <source>
        <dbReference type="Proteomes" id="UP000224607"/>
    </source>
</evidence>
<dbReference type="Proteomes" id="UP000224607">
    <property type="component" value="Unassembled WGS sequence"/>
</dbReference>